<proteinExistence type="predicted"/>
<evidence type="ECO:0000313" key="5">
    <source>
        <dbReference type="EMBL" id="KXS95742.1"/>
    </source>
</evidence>
<evidence type="ECO:0000259" key="3">
    <source>
        <dbReference type="PROSITE" id="PS00022"/>
    </source>
</evidence>
<feature type="compositionally biased region" description="Polar residues" evidence="1">
    <location>
        <begin position="485"/>
        <end position="494"/>
    </location>
</feature>
<name>A0A139GZZ7_9PEZI</name>
<keyword evidence="2" id="KW-1133">Transmembrane helix</keyword>
<feature type="domain" description="EGF-like" evidence="3 4">
    <location>
        <begin position="833"/>
        <end position="844"/>
    </location>
</feature>
<evidence type="ECO:0000259" key="4">
    <source>
        <dbReference type="PROSITE" id="PS01186"/>
    </source>
</evidence>
<evidence type="ECO:0000256" key="1">
    <source>
        <dbReference type="SAM" id="MobiDB-lite"/>
    </source>
</evidence>
<sequence length="1060" mass="113960">MSAGFSGIHETRRDEIGTLEQSVWWGNAPLVKHYTTHTATLLCTTPSTNIHHRIAGRSLTEACTPKAASHVQNANHTKTQSRPACASSNDPYAAPAPNMSRPYYDQAYGAGIPDYYASDHSPPHQSRIPRTHDRMRPHPSMTPNYPPAHNARIPRRPQEPQLQQHSYTPNSNAWDISQNMYDASGYGYEEDYTQNDQWPLPAQPHASSSPPRGSPRRPPQRPQRPDEQPQRPHYQQQILDQPRNPYVASPARQHRQPVPPPASHHGTGQWDGEGYSYAAPPPTFPPPSRPLPYSQAPSSIPTYAGPQVPQQAGHGRANQRPPLGPPPSARRGPSSYYPQVGPVMPIAEETDSMRGSSLRTGSVHTGAHDSKTSFASSNAIPIGISQLHLERGREGGHQPLQRPDLLSESDEDEDFDDSPTEPAIARGDIRTPEPFQQYRQNSSPEVTVVRQASLGKKSKPTLTTVTSSDRVRKSSGSLAGDPKSSIASLPSQQQTSSEAAPAPLATASTPERTERSRALAQERLEGQTRPGAASEPVQEDRQIVAGYMQQPESNRKQTLEEVLRSGTGLLDASDSSESEGNDLRRKRSKDLLGAELANQLHPVRSQPRSPLAPAVDPRVESIIGSLEKGGALSTEEALELKQPMGGLSDRAGKRRPPRINVDAVRDAEARGSLTSLPDLIRRATKLASNLDRGKTASRLGMNWLEGAADDEKRRSGSMSNILASFPPPALATPPESRNGRWSSRFRHSELPSDSDAGGVKRKRKCCGMPVWAFWVLMILLFLLVAAAVIVPVVLIVIPKQDDNTLTKVGACEQKLTCKNGGTNILSSSGYCECLCINGYTGLTCSVFSDAGCTSTSVGSSANATVGDAIPRLISGAESNFSIPLHAQELLGLFSSSDMDCSLQNNLVTFDSKSQKRAYHDTRPDLGALGAIYRRQDDSSSSSSAATSNGIVYASGTPTATAAATTPTSSSATSTSNSKTLDFARVAVLYIFQSSQELAIAADAQENLQTFLRTGSTSSSASSRADNVTLGNGFTADLTTYTISVGNGTTVGGTGRNNSSS</sequence>
<organism evidence="5 6">
    <name type="scientific">Pseudocercospora eumusae</name>
    <dbReference type="NCBI Taxonomy" id="321146"/>
    <lineage>
        <taxon>Eukaryota</taxon>
        <taxon>Fungi</taxon>
        <taxon>Dikarya</taxon>
        <taxon>Ascomycota</taxon>
        <taxon>Pezizomycotina</taxon>
        <taxon>Dothideomycetes</taxon>
        <taxon>Dothideomycetidae</taxon>
        <taxon>Mycosphaerellales</taxon>
        <taxon>Mycosphaerellaceae</taxon>
        <taxon>Pseudocercospora</taxon>
    </lineage>
</organism>
<feature type="compositionally biased region" description="Polar residues" evidence="1">
    <location>
        <begin position="160"/>
        <end position="181"/>
    </location>
</feature>
<dbReference type="CDD" id="cd00054">
    <property type="entry name" value="EGF_CA"/>
    <property type="match status" value="1"/>
</dbReference>
<dbReference type="InterPro" id="IPR000742">
    <property type="entry name" value="EGF"/>
</dbReference>
<reference evidence="5 6" key="1">
    <citation type="submission" date="2015-07" db="EMBL/GenBank/DDBJ databases">
        <title>Comparative genomics of the Sigatoka disease complex on banana suggests a link between parallel evolutionary changes in Pseudocercospora fijiensis and Pseudocercospora eumusae and increased virulence on the banana host.</title>
        <authorList>
            <person name="Chang T.-C."/>
            <person name="Salvucci A."/>
            <person name="Crous P.W."/>
            <person name="Stergiopoulos I."/>
        </authorList>
    </citation>
    <scope>NUCLEOTIDE SEQUENCE [LARGE SCALE GENOMIC DNA]</scope>
    <source>
        <strain evidence="5 6">CBS 114824</strain>
    </source>
</reference>
<feature type="compositionally biased region" description="Pro residues" evidence="1">
    <location>
        <begin position="279"/>
        <end position="290"/>
    </location>
</feature>
<dbReference type="PROSITE" id="PS01186">
    <property type="entry name" value="EGF_2"/>
    <property type="match status" value="1"/>
</dbReference>
<feature type="region of interest" description="Disordered" evidence="1">
    <location>
        <begin position="70"/>
        <end position="98"/>
    </location>
</feature>
<gene>
    <name evidence="5" type="ORF">AC578_5308</name>
</gene>
<keyword evidence="6" id="KW-1185">Reference proteome</keyword>
<feature type="compositionally biased region" description="Low complexity" evidence="1">
    <location>
        <begin position="495"/>
        <end position="510"/>
    </location>
</feature>
<feature type="region of interest" description="Disordered" evidence="1">
    <location>
        <begin position="723"/>
        <end position="759"/>
    </location>
</feature>
<feature type="compositionally biased region" description="Polar residues" evidence="1">
    <location>
        <begin position="353"/>
        <end position="363"/>
    </location>
</feature>
<dbReference type="EMBL" id="LFZN01000202">
    <property type="protein sequence ID" value="KXS95742.1"/>
    <property type="molecule type" value="Genomic_DNA"/>
</dbReference>
<feature type="compositionally biased region" description="Low complexity" evidence="1">
    <location>
        <begin position="329"/>
        <end position="338"/>
    </location>
</feature>
<feature type="transmembrane region" description="Helical" evidence="2">
    <location>
        <begin position="771"/>
        <end position="797"/>
    </location>
</feature>
<dbReference type="OrthoDB" id="283575at2759"/>
<feature type="compositionally biased region" description="Acidic residues" evidence="1">
    <location>
        <begin position="407"/>
        <end position="419"/>
    </location>
</feature>
<evidence type="ECO:0000313" key="6">
    <source>
        <dbReference type="Proteomes" id="UP000070133"/>
    </source>
</evidence>
<feature type="compositionally biased region" description="Polar residues" evidence="1">
    <location>
        <begin position="70"/>
        <end position="90"/>
    </location>
</feature>
<dbReference type="Proteomes" id="UP000070133">
    <property type="component" value="Unassembled WGS sequence"/>
</dbReference>
<protein>
    <recommendedName>
        <fullName evidence="3 4">EGF-like domain-containing protein</fullName>
    </recommendedName>
</protein>
<accession>A0A139GZZ7</accession>
<dbReference type="STRING" id="321146.A0A139GZZ7"/>
<feature type="compositionally biased region" description="Basic and acidic residues" evidence="1">
    <location>
        <begin position="511"/>
        <end position="526"/>
    </location>
</feature>
<dbReference type="PROSITE" id="PS00022">
    <property type="entry name" value="EGF_1"/>
    <property type="match status" value="1"/>
</dbReference>
<dbReference type="PANTHER" id="PTHR17178:SF0">
    <property type="entry name" value="SERGLYCIN"/>
    <property type="match status" value="1"/>
</dbReference>
<evidence type="ECO:0000256" key="2">
    <source>
        <dbReference type="SAM" id="Phobius"/>
    </source>
</evidence>
<dbReference type="AlphaFoldDB" id="A0A139GZZ7"/>
<keyword evidence="2" id="KW-0812">Transmembrane</keyword>
<dbReference type="PANTHER" id="PTHR17178">
    <property type="entry name" value="SECRETORY GRANULE PROTEOGLYCAN CORE PROTEIN"/>
    <property type="match status" value="1"/>
</dbReference>
<comment type="caution">
    <text evidence="5">The sequence shown here is derived from an EMBL/GenBank/DDBJ whole genome shotgun (WGS) entry which is preliminary data.</text>
</comment>
<keyword evidence="2" id="KW-0472">Membrane</keyword>
<feature type="compositionally biased region" description="Basic and acidic residues" evidence="1">
    <location>
        <begin position="553"/>
        <end position="563"/>
    </location>
</feature>
<feature type="region of interest" description="Disordered" evidence="1">
    <location>
        <begin position="114"/>
        <end position="615"/>
    </location>
</feature>